<dbReference type="GO" id="GO:0012505">
    <property type="term" value="C:endomembrane system"/>
    <property type="evidence" value="ECO:0007669"/>
    <property type="project" value="UniProtKB-SubCell"/>
</dbReference>
<keyword evidence="10" id="KW-1185">Reference proteome</keyword>
<evidence type="ECO:0000256" key="2">
    <source>
        <dbReference type="ARBA" id="ARBA00022692"/>
    </source>
</evidence>
<keyword evidence="3 7" id="KW-1133">Transmembrane helix</keyword>
<dbReference type="Pfam" id="PF22777">
    <property type="entry name" value="VKGC_lumenal_dom"/>
    <property type="match status" value="1"/>
</dbReference>
<dbReference type="InterPro" id="IPR007782">
    <property type="entry name" value="VKG_COase"/>
</dbReference>
<dbReference type="GO" id="GO:0008488">
    <property type="term" value="F:gamma-glutamyl carboxylase activity"/>
    <property type="evidence" value="ECO:0007669"/>
    <property type="project" value="InterPro"/>
</dbReference>
<feature type="transmembrane region" description="Helical" evidence="7">
    <location>
        <begin position="209"/>
        <end position="231"/>
    </location>
</feature>
<evidence type="ECO:0000256" key="7">
    <source>
        <dbReference type="SAM" id="Phobius"/>
    </source>
</evidence>
<dbReference type="InterPro" id="IPR011020">
    <property type="entry name" value="HTTM-like"/>
</dbReference>
<dbReference type="STRING" id="34002.SAMN04489859_103615"/>
<dbReference type="InterPro" id="IPR053935">
    <property type="entry name" value="VKGC_lumenal_dom"/>
</dbReference>
<accession>A0A1H8M4P0</accession>
<keyword evidence="2 7" id="KW-0812">Transmembrane</keyword>
<proteinExistence type="predicted"/>
<dbReference type="PANTHER" id="PTHR12639:SF7">
    <property type="entry name" value="HTTM DOMAIN-CONTAINING PROTEIN"/>
    <property type="match status" value="1"/>
</dbReference>
<keyword evidence="6" id="KW-0456">Lyase</keyword>
<dbReference type="OrthoDB" id="341137at2"/>
<feature type="transmembrane region" description="Helical" evidence="7">
    <location>
        <begin position="78"/>
        <end position="110"/>
    </location>
</feature>
<dbReference type="InterPro" id="IPR053934">
    <property type="entry name" value="HTTM_dom"/>
</dbReference>
<gene>
    <name evidence="9" type="ORF">SAMN04489859_103615</name>
</gene>
<comment type="subcellular location">
    <subcellularLocation>
        <location evidence="1">Endomembrane system</location>
        <topology evidence="1">Multi-pass membrane protein</topology>
    </subcellularLocation>
</comment>
<evidence type="ECO:0000256" key="1">
    <source>
        <dbReference type="ARBA" id="ARBA00004127"/>
    </source>
</evidence>
<evidence type="ECO:0000256" key="6">
    <source>
        <dbReference type="ARBA" id="ARBA00023239"/>
    </source>
</evidence>
<dbReference type="GO" id="GO:0019842">
    <property type="term" value="F:vitamin binding"/>
    <property type="evidence" value="ECO:0007669"/>
    <property type="project" value="TreeGrafter"/>
</dbReference>
<reference evidence="9 10" key="1">
    <citation type="submission" date="2016-10" db="EMBL/GenBank/DDBJ databases">
        <authorList>
            <person name="de Groot N.N."/>
        </authorList>
    </citation>
    <scope>NUCLEOTIDE SEQUENCE [LARGE SCALE GENOMIC DNA]</scope>
    <source>
        <strain evidence="9 10">DSM 8512</strain>
    </source>
</reference>
<evidence type="ECO:0000256" key="3">
    <source>
        <dbReference type="ARBA" id="ARBA00022989"/>
    </source>
</evidence>
<keyword evidence="4 7" id="KW-0472">Membrane</keyword>
<organism evidence="9 10">
    <name type="scientific">Paracoccus alcaliphilus</name>
    <dbReference type="NCBI Taxonomy" id="34002"/>
    <lineage>
        <taxon>Bacteria</taxon>
        <taxon>Pseudomonadati</taxon>
        <taxon>Pseudomonadota</taxon>
        <taxon>Alphaproteobacteria</taxon>
        <taxon>Rhodobacterales</taxon>
        <taxon>Paracoccaceae</taxon>
        <taxon>Paracoccus</taxon>
    </lineage>
</organism>
<feature type="transmembrane region" description="Helical" evidence="7">
    <location>
        <begin position="122"/>
        <end position="142"/>
    </location>
</feature>
<dbReference type="EMBL" id="FODE01000036">
    <property type="protein sequence ID" value="SEO12281.1"/>
    <property type="molecule type" value="Genomic_DNA"/>
</dbReference>
<keyword evidence="5" id="KW-1015">Disulfide bond</keyword>
<dbReference type="SMART" id="SM00752">
    <property type="entry name" value="HTTM"/>
    <property type="match status" value="1"/>
</dbReference>
<dbReference type="Proteomes" id="UP000199054">
    <property type="component" value="Unassembled WGS sequence"/>
</dbReference>
<dbReference type="AlphaFoldDB" id="A0A1H8M4P0"/>
<sequence length="457" mass="52149">MKPAKTSAMPTLRHQLSSPVSAQSLALFRIAFGALMLWDCWRFIKYERVWRYWIQPDFHFSYPGFSWVEPLPQPWLQIAWLGVGLAAALVMLGLFYRVAIIALTVLFGYFFLLDAAEYLNHFYLVLLYAALLCCLPAARVWSLDAWLRPRDPHVPAAAVAILRIQTEIVLIYAGLVKLTPDWLRGEPLGLWLRDRVEGFWIAPLLEPDWVMVAAAWGVIALHVVGAPLLMWHRTRLAVFLIYCVFHCANAWFFNIGIFPWLTIAATTIFFAPDWPSALFGRAAPTSPPAAPLLPRAALLAMAVWITVQIFLPVRGALFDSETRWSGDGHRFSWRMRIYDREAEGVFIVTDHRSGQFWEVDPEEFLSRRQAGTMLTRADLIHQFANHLARIWRERGHEVAVYAEICKSLNGRPCQYYIAPGTDLTQVRINLFGADPWVLPLEEPAWGAADNRRLYGGT</sequence>
<dbReference type="Pfam" id="PF05090">
    <property type="entry name" value="HTTM"/>
    <property type="match status" value="1"/>
</dbReference>
<name>A0A1H8M4P0_9RHOB</name>
<feature type="transmembrane region" description="Helical" evidence="7">
    <location>
        <begin position="292"/>
        <end position="313"/>
    </location>
</feature>
<evidence type="ECO:0000256" key="5">
    <source>
        <dbReference type="ARBA" id="ARBA00023157"/>
    </source>
</evidence>
<feature type="domain" description="HTTM-like" evidence="8">
    <location>
        <begin position="17"/>
        <end position="274"/>
    </location>
</feature>
<evidence type="ECO:0000313" key="10">
    <source>
        <dbReference type="Proteomes" id="UP000199054"/>
    </source>
</evidence>
<evidence type="ECO:0000256" key="4">
    <source>
        <dbReference type="ARBA" id="ARBA00023136"/>
    </source>
</evidence>
<evidence type="ECO:0000313" key="9">
    <source>
        <dbReference type="EMBL" id="SEO12281.1"/>
    </source>
</evidence>
<evidence type="ECO:0000259" key="8">
    <source>
        <dbReference type="SMART" id="SM00752"/>
    </source>
</evidence>
<dbReference type="PANTHER" id="PTHR12639">
    <property type="entry name" value="VITAMIN K-DEPENDENT GAMMA-CARBOXYLASE"/>
    <property type="match status" value="1"/>
</dbReference>
<protein>
    <submittedName>
        <fullName evidence="9">Vitamin K-dependent gamma-carboxylase</fullName>
    </submittedName>
</protein>